<evidence type="ECO:0000256" key="1">
    <source>
        <dbReference type="SAM" id="SignalP"/>
    </source>
</evidence>
<name>A0A1I7XVT9_9BILA</name>
<accession>A0A1I7XVT9</accession>
<dbReference type="AlphaFoldDB" id="A0A1I7XVT9"/>
<sequence length="78" mass="9253">MKYHLLQMLFALTLFMGSQAIPSQFKAETSYGGPLHQKPAEDRCYKKLALLECVWGYEVNDDMDSWFFYHWCCPEKKH</sequence>
<organism evidence="2 3">
    <name type="scientific">Steinernema glaseri</name>
    <dbReference type="NCBI Taxonomy" id="37863"/>
    <lineage>
        <taxon>Eukaryota</taxon>
        <taxon>Metazoa</taxon>
        <taxon>Ecdysozoa</taxon>
        <taxon>Nematoda</taxon>
        <taxon>Chromadorea</taxon>
        <taxon>Rhabditida</taxon>
        <taxon>Tylenchina</taxon>
        <taxon>Panagrolaimomorpha</taxon>
        <taxon>Strongyloidoidea</taxon>
        <taxon>Steinernematidae</taxon>
        <taxon>Steinernema</taxon>
    </lineage>
</organism>
<evidence type="ECO:0000313" key="3">
    <source>
        <dbReference type="WBParaSite" id="L893_g10119.t1"/>
    </source>
</evidence>
<keyword evidence="1" id="KW-0732">Signal</keyword>
<feature type="signal peptide" evidence="1">
    <location>
        <begin position="1"/>
        <end position="20"/>
    </location>
</feature>
<dbReference type="Proteomes" id="UP000095287">
    <property type="component" value="Unplaced"/>
</dbReference>
<dbReference type="WBParaSite" id="L893_g10119.t1">
    <property type="protein sequence ID" value="L893_g10119.t1"/>
    <property type="gene ID" value="L893_g10119"/>
</dbReference>
<keyword evidence="2" id="KW-1185">Reference proteome</keyword>
<evidence type="ECO:0000313" key="2">
    <source>
        <dbReference type="Proteomes" id="UP000095287"/>
    </source>
</evidence>
<reference evidence="3" key="1">
    <citation type="submission" date="2016-11" db="UniProtKB">
        <authorList>
            <consortium name="WormBaseParasite"/>
        </authorList>
    </citation>
    <scope>IDENTIFICATION</scope>
</reference>
<feature type="chain" id="PRO_5009311507" evidence="1">
    <location>
        <begin position="21"/>
        <end position="78"/>
    </location>
</feature>
<proteinExistence type="predicted"/>
<protein>
    <submittedName>
        <fullName evidence="3">Secreted protein</fullName>
    </submittedName>
</protein>